<dbReference type="GO" id="GO:0008999">
    <property type="term" value="F:protein-N-terminal-alanine acetyltransferase activity"/>
    <property type="evidence" value="ECO:0007669"/>
    <property type="project" value="TreeGrafter"/>
</dbReference>
<evidence type="ECO:0000313" key="2">
    <source>
        <dbReference type="EMBL" id="HIW72182.1"/>
    </source>
</evidence>
<dbReference type="AlphaFoldDB" id="A0A9D1QRW8"/>
<comment type="caution">
    <text evidence="2">The sequence shown here is derived from an EMBL/GenBank/DDBJ whole genome shotgun (WGS) entry which is preliminary data.</text>
</comment>
<evidence type="ECO:0000259" key="1">
    <source>
        <dbReference type="PROSITE" id="PS51186"/>
    </source>
</evidence>
<dbReference type="InterPro" id="IPR051908">
    <property type="entry name" value="Ribosomal_N-acetyltransferase"/>
</dbReference>
<accession>A0A9D1QRW8</accession>
<name>A0A9D1QRW8_9LACO</name>
<dbReference type="SUPFAM" id="SSF55729">
    <property type="entry name" value="Acyl-CoA N-acyltransferases (Nat)"/>
    <property type="match status" value="1"/>
</dbReference>
<dbReference type="Gene3D" id="3.40.630.30">
    <property type="match status" value="1"/>
</dbReference>
<proteinExistence type="predicted"/>
<dbReference type="GO" id="GO:0005737">
    <property type="term" value="C:cytoplasm"/>
    <property type="evidence" value="ECO:0007669"/>
    <property type="project" value="TreeGrafter"/>
</dbReference>
<feature type="domain" description="N-acetyltransferase" evidence="1">
    <location>
        <begin position="27"/>
        <end position="181"/>
    </location>
</feature>
<dbReference type="PANTHER" id="PTHR43441">
    <property type="entry name" value="RIBOSOMAL-PROTEIN-SERINE ACETYLTRANSFERASE"/>
    <property type="match status" value="1"/>
</dbReference>
<sequence>MYMLAHQVTSRIQLAVPRPALDGPDLFALLAKEPDYYARYLPWVAQTTTAADEVAFLQQTNRHLGQGTSLNLVILVAGVTAGMISCNRFDQLNQSADIGYWLGRAYQGQGIMTTAVKGLCDLVFSDYAVNRLVIRAAVENTASNAVAQRAGFQPEGILRQNEKLADGFHDEQQYSYLKTDWLAAKGL</sequence>
<dbReference type="InterPro" id="IPR000182">
    <property type="entry name" value="GNAT_dom"/>
</dbReference>
<dbReference type="GO" id="GO:1990189">
    <property type="term" value="F:protein N-terminal-serine acetyltransferase activity"/>
    <property type="evidence" value="ECO:0007669"/>
    <property type="project" value="TreeGrafter"/>
</dbReference>
<gene>
    <name evidence="2" type="ORF">H9875_06095</name>
</gene>
<dbReference type="EMBL" id="DXGJ01000046">
    <property type="protein sequence ID" value="HIW72182.1"/>
    <property type="molecule type" value="Genomic_DNA"/>
</dbReference>
<reference evidence="2" key="1">
    <citation type="journal article" date="2021" name="PeerJ">
        <title>Extensive microbial diversity within the chicken gut microbiome revealed by metagenomics and culture.</title>
        <authorList>
            <person name="Gilroy R."/>
            <person name="Ravi A."/>
            <person name="Getino M."/>
            <person name="Pursley I."/>
            <person name="Horton D.L."/>
            <person name="Alikhan N.F."/>
            <person name="Baker D."/>
            <person name="Gharbi K."/>
            <person name="Hall N."/>
            <person name="Watson M."/>
            <person name="Adriaenssens E.M."/>
            <person name="Foster-Nyarko E."/>
            <person name="Jarju S."/>
            <person name="Secka A."/>
            <person name="Antonio M."/>
            <person name="Oren A."/>
            <person name="Chaudhuri R.R."/>
            <person name="La Ragione R."/>
            <person name="Hildebrand F."/>
            <person name="Pallen M.J."/>
        </authorList>
    </citation>
    <scope>NUCLEOTIDE SEQUENCE</scope>
    <source>
        <strain evidence="2">CHK173-259</strain>
    </source>
</reference>
<organism evidence="2 3">
    <name type="scientific">Candidatus Levilactobacillus faecigallinarum</name>
    <dbReference type="NCBI Taxonomy" id="2838638"/>
    <lineage>
        <taxon>Bacteria</taxon>
        <taxon>Bacillati</taxon>
        <taxon>Bacillota</taxon>
        <taxon>Bacilli</taxon>
        <taxon>Lactobacillales</taxon>
        <taxon>Lactobacillaceae</taxon>
        <taxon>Levilactobacillus</taxon>
    </lineage>
</organism>
<protein>
    <submittedName>
        <fullName evidence="2">GNAT family N-acetyltransferase</fullName>
    </submittedName>
</protein>
<dbReference type="PROSITE" id="PS51186">
    <property type="entry name" value="GNAT"/>
    <property type="match status" value="1"/>
</dbReference>
<dbReference type="PANTHER" id="PTHR43441:SF11">
    <property type="entry name" value="RIBOSOMAL-PROTEIN-SERINE ACETYLTRANSFERASE"/>
    <property type="match status" value="1"/>
</dbReference>
<dbReference type="Pfam" id="PF13302">
    <property type="entry name" value="Acetyltransf_3"/>
    <property type="match status" value="1"/>
</dbReference>
<dbReference type="InterPro" id="IPR016181">
    <property type="entry name" value="Acyl_CoA_acyltransferase"/>
</dbReference>
<dbReference type="Proteomes" id="UP000886822">
    <property type="component" value="Unassembled WGS sequence"/>
</dbReference>
<reference evidence="2" key="2">
    <citation type="submission" date="2021-04" db="EMBL/GenBank/DDBJ databases">
        <authorList>
            <person name="Gilroy R."/>
        </authorList>
    </citation>
    <scope>NUCLEOTIDE SEQUENCE</scope>
    <source>
        <strain evidence="2">CHK173-259</strain>
    </source>
</reference>
<evidence type="ECO:0000313" key="3">
    <source>
        <dbReference type="Proteomes" id="UP000886822"/>
    </source>
</evidence>